<accession>A0ABV0S6F7</accession>
<organism evidence="1 2">
    <name type="scientific">Xenoophorus captivus</name>
    <dbReference type="NCBI Taxonomy" id="1517983"/>
    <lineage>
        <taxon>Eukaryota</taxon>
        <taxon>Metazoa</taxon>
        <taxon>Chordata</taxon>
        <taxon>Craniata</taxon>
        <taxon>Vertebrata</taxon>
        <taxon>Euteleostomi</taxon>
        <taxon>Actinopterygii</taxon>
        <taxon>Neopterygii</taxon>
        <taxon>Teleostei</taxon>
        <taxon>Neoteleostei</taxon>
        <taxon>Acanthomorphata</taxon>
        <taxon>Ovalentaria</taxon>
        <taxon>Atherinomorphae</taxon>
        <taxon>Cyprinodontiformes</taxon>
        <taxon>Goodeidae</taxon>
        <taxon>Xenoophorus</taxon>
    </lineage>
</organism>
<comment type="caution">
    <text evidence="1">The sequence shown here is derived from an EMBL/GenBank/DDBJ whole genome shotgun (WGS) entry which is preliminary data.</text>
</comment>
<evidence type="ECO:0000313" key="1">
    <source>
        <dbReference type="EMBL" id="MEQ2216069.1"/>
    </source>
</evidence>
<dbReference type="Proteomes" id="UP001434883">
    <property type="component" value="Unassembled WGS sequence"/>
</dbReference>
<gene>
    <name evidence="1" type="ORF">XENOCAPTIV_010240</name>
</gene>
<sequence length="88" mass="9165">GGPDARTTGAKMEDIAMVTGSTSGGIVSVTLGTGIGRGAHNTWDCSLAGGLFHRTGTALSLLRKHSQDSVLITVEQRLSRTHPKPNRP</sequence>
<reference evidence="1 2" key="1">
    <citation type="submission" date="2021-06" db="EMBL/GenBank/DDBJ databases">
        <authorList>
            <person name="Palmer J.M."/>
        </authorList>
    </citation>
    <scope>NUCLEOTIDE SEQUENCE [LARGE SCALE GENOMIC DNA]</scope>
    <source>
        <strain evidence="1 2">XC_2019</strain>
        <tissue evidence="1">Muscle</tissue>
    </source>
</reference>
<proteinExistence type="predicted"/>
<keyword evidence="2" id="KW-1185">Reference proteome</keyword>
<name>A0ABV0S6F7_9TELE</name>
<dbReference type="EMBL" id="JAHRIN010069470">
    <property type="protein sequence ID" value="MEQ2216069.1"/>
    <property type="molecule type" value="Genomic_DNA"/>
</dbReference>
<feature type="non-terminal residue" evidence="1">
    <location>
        <position position="1"/>
    </location>
</feature>
<protein>
    <submittedName>
        <fullName evidence="1">Uncharacterized protein</fullName>
    </submittedName>
</protein>
<evidence type="ECO:0000313" key="2">
    <source>
        <dbReference type="Proteomes" id="UP001434883"/>
    </source>
</evidence>